<feature type="compositionally biased region" description="Polar residues" evidence="6">
    <location>
        <begin position="86"/>
        <end position="95"/>
    </location>
</feature>
<keyword evidence="4" id="KW-0378">Hydrolase</keyword>
<protein>
    <recommendedName>
        <fullName evidence="2">Metacaspase-1</fullName>
    </recommendedName>
</protein>
<accession>A0A376BBB1</accession>
<feature type="compositionally biased region" description="Low complexity" evidence="6">
    <location>
        <begin position="103"/>
        <end position="148"/>
    </location>
</feature>
<dbReference type="InterPro" id="IPR011600">
    <property type="entry name" value="Pept_C14_caspase"/>
</dbReference>
<name>A0A376BBB1_9ASCO</name>
<feature type="compositionally biased region" description="Polar residues" evidence="6">
    <location>
        <begin position="155"/>
        <end position="168"/>
    </location>
</feature>
<dbReference type="Pfam" id="PF00656">
    <property type="entry name" value="Peptidase_C14"/>
    <property type="match status" value="1"/>
</dbReference>
<dbReference type="GO" id="GO:0004197">
    <property type="term" value="F:cysteine-type endopeptidase activity"/>
    <property type="evidence" value="ECO:0007669"/>
    <property type="project" value="InterPro"/>
</dbReference>
<dbReference type="GO" id="GO:0006915">
    <property type="term" value="P:apoptotic process"/>
    <property type="evidence" value="ECO:0007669"/>
    <property type="project" value="UniProtKB-KW"/>
</dbReference>
<feature type="domain" description="Peptidase C14 caspase" evidence="7">
    <location>
        <begin position="188"/>
        <end position="477"/>
    </location>
</feature>
<keyword evidence="5" id="KW-0865">Zymogen</keyword>
<dbReference type="PANTHER" id="PTHR48104">
    <property type="entry name" value="METACASPASE-4"/>
    <property type="match status" value="1"/>
</dbReference>
<dbReference type="PANTHER" id="PTHR48104:SF30">
    <property type="entry name" value="METACASPASE-1"/>
    <property type="match status" value="1"/>
</dbReference>
<reference evidence="9" key="1">
    <citation type="submission" date="2018-06" db="EMBL/GenBank/DDBJ databases">
        <authorList>
            <person name="Guldener U."/>
        </authorList>
    </citation>
    <scope>NUCLEOTIDE SEQUENCE [LARGE SCALE GENOMIC DNA]</scope>
    <source>
        <strain evidence="9">UTAD17</strain>
    </source>
</reference>
<evidence type="ECO:0000313" key="9">
    <source>
        <dbReference type="Proteomes" id="UP000262825"/>
    </source>
</evidence>
<dbReference type="Proteomes" id="UP000262825">
    <property type="component" value="Unassembled WGS sequence"/>
</dbReference>
<evidence type="ECO:0000256" key="5">
    <source>
        <dbReference type="ARBA" id="ARBA00023145"/>
    </source>
</evidence>
<feature type="compositionally biased region" description="Polar residues" evidence="6">
    <location>
        <begin position="8"/>
        <end position="19"/>
    </location>
</feature>
<proteinExistence type="inferred from homology"/>
<dbReference type="InterPro" id="IPR050452">
    <property type="entry name" value="Metacaspase"/>
</dbReference>
<dbReference type="VEuPathDB" id="FungiDB:SCODWIG_03733"/>
<evidence type="ECO:0000256" key="1">
    <source>
        <dbReference type="ARBA" id="ARBA00009005"/>
    </source>
</evidence>
<evidence type="ECO:0000256" key="6">
    <source>
        <dbReference type="SAM" id="MobiDB-lite"/>
    </source>
</evidence>
<feature type="region of interest" description="Disordered" evidence="6">
    <location>
        <begin position="1"/>
        <end position="168"/>
    </location>
</feature>
<dbReference type="InterPro" id="IPR029030">
    <property type="entry name" value="Caspase-like_dom_sf"/>
</dbReference>
<dbReference type="OrthoDB" id="3223806at2759"/>
<evidence type="ECO:0000313" key="8">
    <source>
        <dbReference type="EMBL" id="SSD61972.1"/>
    </source>
</evidence>
<evidence type="ECO:0000256" key="3">
    <source>
        <dbReference type="ARBA" id="ARBA00022703"/>
    </source>
</evidence>
<keyword evidence="3" id="KW-0053">Apoptosis</keyword>
<dbReference type="GO" id="GO:0006508">
    <property type="term" value="P:proteolysis"/>
    <property type="evidence" value="ECO:0007669"/>
    <property type="project" value="InterPro"/>
</dbReference>
<dbReference type="AlphaFoldDB" id="A0A376BBB1"/>
<organism evidence="8 9">
    <name type="scientific">Saccharomycodes ludwigii</name>
    <dbReference type="NCBI Taxonomy" id="36035"/>
    <lineage>
        <taxon>Eukaryota</taxon>
        <taxon>Fungi</taxon>
        <taxon>Dikarya</taxon>
        <taxon>Ascomycota</taxon>
        <taxon>Saccharomycotina</taxon>
        <taxon>Saccharomycetes</taxon>
        <taxon>Saccharomycodales</taxon>
        <taxon>Saccharomycodaceae</taxon>
        <taxon>Saccharomycodes</taxon>
    </lineage>
</organism>
<sequence>MFPGRGSYTYNNNQSSNGNYRPPPGPPPSQLNYNNDNDGYYKPPPGPPPSQLNYNNSDERYYRPPPGPPPPQYLSNEYSGDEVHSRSYNNESGNYSRPPAPPSQSSSNYQNQNYNNESGSYSRPPVPPSQSSSNYQNQNYNNQQYSRPSAPPPSNYVQPSAQTAPLPTDTQYFMNDQLKFQYSQCSGKKKALLIGINYIGTQNELHGCINDVSNMQTFLVNHFGYNPDDIVVLTDDQSNLSKVPTRENMIRAMRWLVSNAQPNDSLAFHYSGHGGQVEDQDGDEDDGLDDVIYPVDFQTAGPIIDDELHDIMVKPLPQGCRLTALFDSCHSGTVLDLPYTYSTKGLIKEPNIYKELGSEGLQAAISYATGNKQALISGLTNMFQTVTKGGHKLSKEERDKIKQLKFSPADVIMLSGSKDNQTSADAQENGRAGGAMSWAFLTVLNSQSQQTYLTLLQNMRTELSGKYTQKPQLSASHPIDVNLPFIM</sequence>
<keyword evidence="9" id="KW-1185">Reference proteome</keyword>
<evidence type="ECO:0000256" key="2">
    <source>
        <dbReference type="ARBA" id="ARBA00016994"/>
    </source>
</evidence>
<keyword evidence="4" id="KW-0645">Protease</keyword>
<evidence type="ECO:0000256" key="4">
    <source>
        <dbReference type="ARBA" id="ARBA00022807"/>
    </source>
</evidence>
<feature type="compositionally biased region" description="Pro residues" evidence="6">
    <location>
        <begin position="63"/>
        <end position="72"/>
    </location>
</feature>
<dbReference type="EMBL" id="UFAJ01001030">
    <property type="protein sequence ID" value="SSD61972.1"/>
    <property type="molecule type" value="Genomic_DNA"/>
</dbReference>
<dbReference type="GO" id="GO:0005737">
    <property type="term" value="C:cytoplasm"/>
    <property type="evidence" value="ECO:0007669"/>
    <property type="project" value="TreeGrafter"/>
</dbReference>
<dbReference type="SUPFAM" id="SSF52129">
    <property type="entry name" value="Caspase-like"/>
    <property type="match status" value="1"/>
</dbReference>
<keyword evidence="4" id="KW-0788">Thiol protease</keyword>
<gene>
    <name evidence="8" type="ORF">SCODWIG_03733</name>
</gene>
<dbReference type="Gene3D" id="3.40.50.12660">
    <property type="match status" value="2"/>
</dbReference>
<comment type="similarity">
    <text evidence="1">Belongs to the peptidase C14B family.</text>
</comment>
<evidence type="ECO:0000259" key="7">
    <source>
        <dbReference type="Pfam" id="PF00656"/>
    </source>
</evidence>